<evidence type="ECO:0000313" key="2">
    <source>
        <dbReference type="EMBL" id="MBM6616603.1"/>
    </source>
</evidence>
<dbReference type="Pfam" id="PF06889">
    <property type="entry name" value="DUF1266"/>
    <property type="match status" value="1"/>
</dbReference>
<proteinExistence type="predicted"/>
<organism evidence="2 3">
    <name type="scientific">Bacillus suaedaesalsae</name>
    <dbReference type="NCBI Taxonomy" id="2810349"/>
    <lineage>
        <taxon>Bacteria</taxon>
        <taxon>Bacillati</taxon>
        <taxon>Bacillota</taxon>
        <taxon>Bacilli</taxon>
        <taxon>Bacillales</taxon>
        <taxon>Bacillaceae</taxon>
        <taxon>Bacillus</taxon>
    </lineage>
</organism>
<comment type="caution">
    <text evidence="2">The sequence shown here is derived from an EMBL/GenBank/DDBJ whole genome shotgun (WGS) entry which is preliminary data.</text>
</comment>
<evidence type="ECO:0000259" key="1">
    <source>
        <dbReference type="Pfam" id="PF06889"/>
    </source>
</evidence>
<dbReference type="RefSeq" id="WP_204201985.1">
    <property type="nucleotide sequence ID" value="NZ_JAFELM010000013.1"/>
</dbReference>
<gene>
    <name evidence="2" type="ORF">JR050_02755</name>
</gene>
<sequence length="223" mass="26270">MAKQKVSTEIQAYIRSLSSLCRNDSLAYYFTLYNFGKLQEGFLGKKRLRKELSKLGIVDYTSFKYRLNWLKDDGWRSDYQKMSSFLATLSETDRKKYIESFSKEHEDYPRLFIVHYYMNKVPVEGIIAFDYAWHIYLCRAGWVLGYLSNEEAWKLMLDAAHRLQTVYSSWNEFVTAFVCGSQFREADTSFSFVKKNANLINKLFASSTSPMVQIDWNLDLLQK</sequence>
<name>A0ABS2DGD4_9BACI</name>
<evidence type="ECO:0000313" key="3">
    <source>
        <dbReference type="Proteomes" id="UP001518925"/>
    </source>
</evidence>
<reference evidence="2 3" key="1">
    <citation type="submission" date="2021-02" db="EMBL/GenBank/DDBJ databases">
        <title>Bacillus sp. RD4P76, an endophyte from a halophyte.</title>
        <authorList>
            <person name="Sun J.-Q."/>
        </authorList>
    </citation>
    <scope>NUCLEOTIDE SEQUENCE [LARGE SCALE GENOMIC DNA]</scope>
    <source>
        <strain evidence="2 3">RD4P76</strain>
    </source>
</reference>
<dbReference type="Proteomes" id="UP001518925">
    <property type="component" value="Unassembled WGS sequence"/>
</dbReference>
<keyword evidence="3" id="KW-1185">Reference proteome</keyword>
<feature type="domain" description="DUF1266" evidence="1">
    <location>
        <begin position="54"/>
        <end position="216"/>
    </location>
</feature>
<dbReference type="InterPro" id="IPR009677">
    <property type="entry name" value="DUF1266"/>
</dbReference>
<dbReference type="EMBL" id="JAFELM010000013">
    <property type="protein sequence ID" value="MBM6616603.1"/>
    <property type="molecule type" value="Genomic_DNA"/>
</dbReference>
<protein>
    <submittedName>
        <fullName evidence="2">DUF1266 domain-containing protein</fullName>
    </submittedName>
</protein>
<accession>A0ABS2DGD4</accession>